<feature type="compositionally biased region" description="Basic and acidic residues" evidence="1">
    <location>
        <begin position="77"/>
        <end position="94"/>
    </location>
</feature>
<dbReference type="NCBIfam" id="NF041121">
    <property type="entry name" value="SAV_2336_NTERM"/>
    <property type="match status" value="1"/>
</dbReference>
<keyword evidence="3" id="KW-1185">Reference proteome</keyword>
<reference evidence="3" key="1">
    <citation type="submission" date="2020-09" db="EMBL/GenBank/DDBJ databases">
        <title>Whole genome shotgun sequence of Streptomyces cinnamonensis NBRC 15873.</title>
        <authorList>
            <person name="Komaki H."/>
            <person name="Tamura T."/>
        </authorList>
    </citation>
    <scope>NUCLEOTIDE SEQUENCE [LARGE SCALE GENOMIC DNA]</scope>
    <source>
        <strain evidence="3">NBRC 15873</strain>
    </source>
</reference>
<organism evidence="2 3">
    <name type="scientific">Streptomyces virginiae</name>
    <name type="common">Streptomyces cinnamonensis</name>
    <dbReference type="NCBI Taxonomy" id="1961"/>
    <lineage>
        <taxon>Bacteria</taxon>
        <taxon>Bacillati</taxon>
        <taxon>Actinomycetota</taxon>
        <taxon>Actinomycetes</taxon>
        <taxon>Kitasatosporales</taxon>
        <taxon>Streptomycetaceae</taxon>
        <taxon>Streptomyces</taxon>
    </lineage>
</organism>
<name>A0ABQ3NRB1_STRVG</name>
<dbReference type="Proteomes" id="UP000660554">
    <property type="component" value="Unassembled WGS sequence"/>
</dbReference>
<gene>
    <name evidence="2" type="ORF">Scinn_47880</name>
</gene>
<protein>
    <recommendedName>
        <fullName evidence="4">Caspase domain-containing protein</fullName>
    </recommendedName>
</protein>
<dbReference type="EMBL" id="BNDV01000010">
    <property type="protein sequence ID" value="GHI15325.1"/>
    <property type="molecule type" value="Genomic_DNA"/>
</dbReference>
<sequence>MPDPLRNVLDALVVVGVLPPDCNDPVLLADLLWLATSCVDLPREVGVPGPQAADPAGASASAATPDGPGAEPAAAPSERDRPPDATHERHEVAHHGPYGLYESLSDEPEGGIHDTPVVVAASRALPHSVELGRALRPFMRPFPNGRRTGLDLAATIDSYTRNDELLPVVRPLPERWFEVLLVIDTHLSMEVWQDAVQEFALLLENSGAFRRVQKWHLSTEPHPDVTDARGRVVNSRNVAAPDGRRMVLVVSDCAAPAWYGKEVWQLLRDWAGQCPVSVASPLPPRLWHRTGLDLPAVRVSGRVPGAPNTALTVTMPPHLRSVLGEGGTNVPIPTLTLTPHSVDRWAKGVFRCSPEGYEAVLVTPFGPPEDPFATGTEVDEEALAPWQQGSALAEAFIRTASLPAVRLGGLCSAFRRLSLPLIQLIRQEVVREATNSDIAELLMSEMLDIGASRDDPRTITFRESARTPLARTAGRHDAWRVLDALSHHIAERVPLPGQGLNAIAALDTAAVPGALRPFAYASAELVAALRAGAPPGRVGPGGAGVQGDAAGEGVRLFLPDPLRSAAVLIGGGPADEEDREAPEIPSVLAELSSLLTSPEGWDLPAERCVRLTGTGAMHVEEVLHEVAAMAPDVLLVWYVGHQDPRGGGPGGWVLGPHGETLRRPDEVLAALGVGQLVVVEDGCSAGPSSGPRPGTTWLACEPDRGDRPLALTSQLLRTIAEGVPGAPPLLTVAQLVRAAQAAAGGRSSRFTLTAPPEDAVLALARNRAAAPPAAPVPSGAAAPPRRVTEPSVTRLLSRMREELRLDEAGGQSTAAAEQVLEALLGFLHARIRNPRPDRTFPQGAEGGSFRAELVDFLATYGVTVSEGPGFSALLRAPQTDGTTVIPTEVLNLSDPSRWSRRYVTPDPSQSFAATPFALLLVLDSDPESHGSLTERVGVRRQADTCVVTLHFPGAPPSPAGPSGAHGEPAPGVAEAVGVFCAQVSDARVWSRRQDEFLAAVSLGRIAPRELSEHHVLSARPDLTNLRLPPHGTPGSRVSVPATLELAGLWPSARLKAAPHLTVRSTSEEDVYSFVSVELAVVLVFDVTASEPPDVVLDRVEPATAETP</sequence>
<feature type="region of interest" description="Disordered" evidence="1">
    <location>
        <begin position="49"/>
        <end position="113"/>
    </location>
</feature>
<accession>A0ABQ3NRB1</accession>
<dbReference type="GeneID" id="86958489"/>
<dbReference type="RefSeq" id="WP_053612976.1">
    <property type="nucleotide sequence ID" value="NZ_BMRU01000017.1"/>
</dbReference>
<evidence type="ECO:0008006" key="4">
    <source>
        <dbReference type="Google" id="ProtNLM"/>
    </source>
</evidence>
<evidence type="ECO:0000313" key="2">
    <source>
        <dbReference type="EMBL" id="GHI15325.1"/>
    </source>
</evidence>
<comment type="caution">
    <text evidence="2">The sequence shown here is derived from an EMBL/GenBank/DDBJ whole genome shotgun (WGS) entry which is preliminary data.</text>
</comment>
<dbReference type="InterPro" id="IPR047738">
    <property type="entry name" value="SAV_2336-like_N"/>
</dbReference>
<feature type="compositionally biased region" description="Low complexity" evidence="1">
    <location>
        <begin position="49"/>
        <end position="76"/>
    </location>
</feature>
<evidence type="ECO:0000313" key="3">
    <source>
        <dbReference type="Proteomes" id="UP000660554"/>
    </source>
</evidence>
<evidence type="ECO:0000256" key="1">
    <source>
        <dbReference type="SAM" id="MobiDB-lite"/>
    </source>
</evidence>
<proteinExistence type="predicted"/>